<gene>
    <name evidence="2" type="ORF">QUC21_03640</name>
</gene>
<dbReference type="PANTHER" id="PTHR48207">
    <property type="entry name" value="SUCCINATE--HYDROXYMETHYLGLUTARATE COA-TRANSFERASE"/>
    <property type="match status" value="1"/>
</dbReference>
<dbReference type="Gene3D" id="3.30.1540.10">
    <property type="entry name" value="formyl-coa transferase, domain 3"/>
    <property type="match status" value="1"/>
</dbReference>
<dbReference type="InterPro" id="IPR044855">
    <property type="entry name" value="CoA-Trfase_III_dom3_sf"/>
</dbReference>
<dbReference type="Gene3D" id="3.40.50.10540">
    <property type="entry name" value="Crotonobetainyl-coa:carnitine coa-transferase, domain 1"/>
    <property type="match status" value="1"/>
</dbReference>
<dbReference type="GO" id="GO:0016740">
    <property type="term" value="F:transferase activity"/>
    <property type="evidence" value="ECO:0007669"/>
    <property type="project" value="UniProtKB-KW"/>
</dbReference>
<comment type="caution">
    <text evidence="2">The sequence shown here is derived from an EMBL/GenBank/DDBJ whole genome shotgun (WGS) entry which is preliminary data.</text>
</comment>
<reference evidence="2" key="1">
    <citation type="submission" date="2023-06" db="EMBL/GenBank/DDBJ databases">
        <title>full genome analysis of Phenantherene degrader P3.</title>
        <authorList>
            <person name="Akbar A."/>
            <person name="Rahmeh R."/>
            <person name="Kishk M."/>
        </authorList>
    </citation>
    <scope>NUCLEOTIDE SEQUENCE</scope>
    <source>
        <strain evidence="2">P3</strain>
    </source>
</reference>
<evidence type="ECO:0000313" key="2">
    <source>
        <dbReference type="EMBL" id="MDM9558104.1"/>
    </source>
</evidence>
<dbReference type="EC" id="2.8.3.-" evidence="2"/>
<proteinExistence type="predicted"/>
<dbReference type="Proteomes" id="UP001175604">
    <property type="component" value="Unassembled WGS sequence"/>
</dbReference>
<protein>
    <submittedName>
        <fullName evidence="2">CoA transferase</fullName>
        <ecNumber evidence="2">2.8.3.-</ecNumber>
    </submittedName>
</protein>
<evidence type="ECO:0000256" key="1">
    <source>
        <dbReference type="ARBA" id="ARBA00022679"/>
    </source>
</evidence>
<dbReference type="PANTHER" id="PTHR48207:SF4">
    <property type="entry name" value="BLL6097 PROTEIN"/>
    <property type="match status" value="1"/>
</dbReference>
<keyword evidence="1 2" id="KW-0808">Transferase</keyword>
<evidence type="ECO:0000313" key="3">
    <source>
        <dbReference type="Proteomes" id="UP001175604"/>
    </source>
</evidence>
<keyword evidence="3" id="KW-1185">Reference proteome</keyword>
<dbReference type="RefSeq" id="WP_289784363.1">
    <property type="nucleotide sequence ID" value="NZ_JAUDJE010000002.1"/>
</dbReference>
<dbReference type="InterPro" id="IPR003673">
    <property type="entry name" value="CoA-Trfase_fam_III"/>
</dbReference>
<dbReference type="InterPro" id="IPR050483">
    <property type="entry name" value="CoA-transferase_III_domain"/>
</dbReference>
<dbReference type="Pfam" id="PF02515">
    <property type="entry name" value="CoA_transf_3"/>
    <property type="match status" value="1"/>
</dbReference>
<organism evidence="2 3">
    <name type="scientific">Bordetella petrii</name>
    <dbReference type="NCBI Taxonomy" id="94624"/>
    <lineage>
        <taxon>Bacteria</taxon>
        <taxon>Pseudomonadati</taxon>
        <taxon>Pseudomonadota</taxon>
        <taxon>Betaproteobacteria</taxon>
        <taxon>Burkholderiales</taxon>
        <taxon>Alcaligenaceae</taxon>
        <taxon>Bordetella</taxon>
    </lineage>
</organism>
<dbReference type="EMBL" id="JAUDJE010000002">
    <property type="protein sequence ID" value="MDM9558104.1"/>
    <property type="molecule type" value="Genomic_DNA"/>
</dbReference>
<dbReference type="InterPro" id="IPR023606">
    <property type="entry name" value="CoA-Trfase_III_dom_1_sf"/>
</dbReference>
<dbReference type="SUPFAM" id="SSF89796">
    <property type="entry name" value="CoA-transferase family III (CaiB/BaiF)"/>
    <property type="match status" value="1"/>
</dbReference>
<sequence>MSLPLAGLKVLDLTRALSGPFSTMTLGDLGAEVIKVEPTPEGDMVRQWGPFDDDISVYYLSANRNKKGIGVDFRHPDGLALVRKLALGCDIVVENFKVGTMQRMGLGYDSLSAEHPGLIMASISGFGSRGPARDWAGFDQIAQGYSGFMSLTGTPESGPTRVGTAIGDLAAGLWLVIGILAAVVQRNRTGRGQHVETSLLAALMALLSVQGQRYLSVGEVPQPCGNVHPVIAPYGTFETADGPLNLAPATQAMWTRLCGILGLERLTSDPRFLTNADRMRHRHELKQELEAALKRRTRMEWTPLMIENGIPAGPINTLDDVFADPQVQACGLVQALRHPQLGELRQVGLPLDLGGVPPEATARLAPPVFGQHTREVLASFGLAREEIDRLLAGRVLHQAAEPAEAS</sequence>
<accession>A0ABT7VYT8</accession>
<name>A0ABT7VYT8_9BORD</name>